<reference evidence="1" key="1">
    <citation type="submission" date="2016-05" db="EMBL/GenBank/DDBJ databases">
        <authorList>
            <person name="Lavstsen T."/>
            <person name="Jespersen J.S."/>
        </authorList>
    </citation>
    <scope>NUCLEOTIDE SEQUENCE</scope>
    <source>
        <tissue evidence="1">Brain</tissue>
    </source>
</reference>
<proteinExistence type="predicted"/>
<gene>
    <name evidence="1" type="primary">Sp-PppL_168</name>
</gene>
<evidence type="ECO:0000313" key="1">
    <source>
        <dbReference type="EMBL" id="SBS07689.1"/>
    </source>
</evidence>
<dbReference type="AlphaFoldDB" id="A0A1A8RR36"/>
<sequence>EDEQQRQNAWFKDKSAANEAFVNEVCSWLKENKVLNENENADDVDANVGVKEYDENFDCVNPEGSASNVSKRFCKSRRAGSCTSSVNYSWQGKQH</sequence>
<organism evidence="1">
    <name type="scientific">Nothobranchius rachovii</name>
    <name type="common">bluefin notho</name>
    <dbReference type="NCBI Taxonomy" id="451742"/>
    <lineage>
        <taxon>Eukaryota</taxon>
        <taxon>Metazoa</taxon>
        <taxon>Chordata</taxon>
        <taxon>Craniata</taxon>
        <taxon>Vertebrata</taxon>
        <taxon>Euteleostomi</taxon>
        <taxon>Actinopterygii</taxon>
        <taxon>Neopterygii</taxon>
        <taxon>Teleostei</taxon>
        <taxon>Neoteleostei</taxon>
        <taxon>Acanthomorphata</taxon>
        <taxon>Ovalentaria</taxon>
        <taxon>Atherinomorphae</taxon>
        <taxon>Cyprinodontiformes</taxon>
        <taxon>Nothobranchiidae</taxon>
        <taxon>Nothobranchius</taxon>
    </lineage>
</organism>
<dbReference type="EMBL" id="HAEH01018441">
    <property type="protein sequence ID" value="SBS07689.1"/>
    <property type="molecule type" value="Transcribed_RNA"/>
</dbReference>
<accession>A0A1A8RR36</accession>
<feature type="non-terminal residue" evidence="1">
    <location>
        <position position="95"/>
    </location>
</feature>
<name>A0A1A8RR36_9TELE</name>
<reference evidence="1" key="2">
    <citation type="submission" date="2016-06" db="EMBL/GenBank/DDBJ databases">
        <title>The genome of a short-lived fish provides insights into sex chromosome evolution and the genetic control of aging.</title>
        <authorList>
            <person name="Reichwald K."/>
            <person name="Felder M."/>
            <person name="Petzold A."/>
            <person name="Koch P."/>
            <person name="Groth M."/>
            <person name="Platzer M."/>
        </authorList>
    </citation>
    <scope>NUCLEOTIDE SEQUENCE</scope>
    <source>
        <tissue evidence="1">Brain</tissue>
    </source>
</reference>
<protein>
    <submittedName>
        <fullName evidence="1">Uncharacterized protein</fullName>
    </submittedName>
</protein>
<feature type="non-terminal residue" evidence="1">
    <location>
        <position position="1"/>
    </location>
</feature>